<feature type="domain" description="3-hydroxyisobutyrate dehydrogenase-like NAD-binding" evidence="5">
    <location>
        <begin position="173"/>
        <end position="292"/>
    </location>
</feature>
<dbReference type="SUPFAM" id="SSF48179">
    <property type="entry name" value="6-phosphogluconate dehydrogenase C-terminal domain-like"/>
    <property type="match status" value="1"/>
</dbReference>
<dbReference type="GO" id="GO:0050661">
    <property type="term" value="F:NADP binding"/>
    <property type="evidence" value="ECO:0007669"/>
    <property type="project" value="InterPro"/>
</dbReference>
<dbReference type="Gene3D" id="3.40.50.720">
    <property type="entry name" value="NAD(P)-binding Rossmann-like Domain"/>
    <property type="match status" value="1"/>
</dbReference>
<evidence type="ECO:0000313" key="7">
    <source>
        <dbReference type="Proteomes" id="UP000277294"/>
    </source>
</evidence>
<sequence length="297" mass="30847">MNRESIGQDETVGIIGIGRMGEAIANRLLDAGREVVVWNRSPGKTAELAGRGAGVAASPLEVARRCRTVIVIVRDDLAMQAVYFSDQGLLRAPLRDRVIVDMTTATVAAMKQAGQAVVGAGGAFLDAPVSGTVAPARSGQLLVLAGGSAEHLDRARRVLEKLARKITHVGPLGSGIAMKLVLNLPLATYWQTLGEALAMGRAYGLDVDTMLGQIADSKAAIGALSSKLDTIMGRAERVEFDLAGLRKDLAAMRATAAEAGLVLPASSAAAESAARADEAGWGGRDLAQLVRFVAGLE</sequence>
<dbReference type="Proteomes" id="UP000277294">
    <property type="component" value="Unassembled WGS sequence"/>
</dbReference>
<dbReference type="InterPro" id="IPR008927">
    <property type="entry name" value="6-PGluconate_DH-like_C_sf"/>
</dbReference>
<dbReference type="InterPro" id="IPR029154">
    <property type="entry name" value="HIBADH-like_NADP-bd"/>
</dbReference>
<dbReference type="InterPro" id="IPR006115">
    <property type="entry name" value="6PGDH_NADP-bd"/>
</dbReference>
<dbReference type="AlphaFoldDB" id="A0A3P4B0Q6"/>
<dbReference type="PANTHER" id="PTHR43580">
    <property type="entry name" value="OXIDOREDUCTASE GLYR1-RELATED"/>
    <property type="match status" value="1"/>
</dbReference>
<reference evidence="6 7" key="1">
    <citation type="submission" date="2018-10" db="EMBL/GenBank/DDBJ databases">
        <authorList>
            <person name="Criscuolo A."/>
        </authorList>
    </citation>
    <scope>NUCLEOTIDE SEQUENCE [LARGE SCALE GENOMIC DNA]</scope>
    <source>
        <strain evidence="6">DnA1</strain>
    </source>
</reference>
<dbReference type="GO" id="GO:0051287">
    <property type="term" value="F:NAD binding"/>
    <property type="evidence" value="ECO:0007669"/>
    <property type="project" value="InterPro"/>
</dbReference>
<keyword evidence="7" id="KW-1185">Reference proteome</keyword>
<organism evidence="6 7">
    <name type="scientific">Pigmentiphaga humi</name>
    <dbReference type="NCBI Taxonomy" id="2478468"/>
    <lineage>
        <taxon>Bacteria</taxon>
        <taxon>Pseudomonadati</taxon>
        <taxon>Pseudomonadota</taxon>
        <taxon>Betaproteobacteria</taxon>
        <taxon>Burkholderiales</taxon>
        <taxon>Alcaligenaceae</taxon>
        <taxon>Pigmentiphaga</taxon>
    </lineage>
</organism>
<gene>
    <name evidence="6" type="primary">garR</name>
    <name evidence="6" type="ORF">PIGHUM_01298</name>
</gene>
<evidence type="ECO:0000256" key="2">
    <source>
        <dbReference type="ARBA" id="ARBA00023027"/>
    </source>
</evidence>
<evidence type="ECO:0000259" key="4">
    <source>
        <dbReference type="Pfam" id="PF03446"/>
    </source>
</evidence>
<dbReference type="SUPFAM" id="SSF51735">
    <property type="entry name" value="NAD(P)-binding Rossmann-fold domains"/>
    <property type="match status" value="1"/>
</dbReference>
<feature type="domain" description="6-phosphogluconate dehydrogenase NADP-binding" evidence="4">
    <location>
        <begin position="11"/>
        <end position="170"/>
    </location>
</feature>
<dbReference type="EC" id="1.1.1.60" evidence="6"/>
<evidence type="ECO:0000256" key="1">
    <source>
        <dbReference type="ARBA" id="ARBA00023002"/>
    </source>
</evidence>
<evidence type="ECO:0000313" key="6">
    <source>
        <dbReference type="EMBL" id="VCU69238.1"/>
    </source>
</evidence>
<dbReference type="Pfam" id="PF14833">
    <property type="entry name" value="NAD_binding_11"/>
    <property type="match status" value="1"/>
</dbReference>
<accession>A0A3P4B0Q6</accession>
<dbReference type="Gene3D" id="1.10.1040.10">
    <property type="entry name" value="N-(1-d-carboxylethyl)-l-norvaline Dehydrogenase, domain 2"/>
    <property type="match status" value="1"/>
</dbReference>
<dbReference type="InterPro" id="IPR015815">
    <property type="entry name" value="HIBADH-related"/>
</dbReference>
<dbReference type="GO" id="GO:0008679">
    <property type="term" value="F:2-hydroxy-3-oxopropionate reductase activity"/>
    <property type="evidence" value="ECO:0007669"/>
    <property type="project" value="UniProtKB-EC"/>
</dbReference>
<dbReference type="Pfam" id="PF03446">
    <property type="entry name" value="NAD_binding_2"/>
    <property type="match status" value="1"/>
</dbReference>
<dbReference type="InterPro" id="IPR013328">
    <property type="entry name" value="6PGD_dom2"/>
</dbReference>
<proteinExistence type="predicted"/>
<dbReference type="OrthoDB" id="9786703at2"/>
<protein>
    <submittedName>
        <fullName evidence="6">2-hydroxy-3-oxopropionate reductase</fullName>
        <ecNumber evidence="6">1.1.1.60</ecNumber>
    </submittedName>
</protein>
<dbReference type="RefSeq" id="WP_160142187.1">
    <property type="nucleotide sequence ID" value="NZ_UWPJ01000012.1"/>
</dbReference>
<feature type="active site" evidence="3">
    <location>
        <position position="179"/>
    </location>
</feature>
<dbReference type="InterPro" id="IPR051265">
    <property type="entry name" value="HIBADH-related_NP60_sf"/>
</dbReference>
<dbReference type="InterPro" id="IPR036291">
    <property type="entry name" value="NAD(P)-bd_dom_sf"/>
</dbReference>
<dbReference type="PANTHER" id="PTHR43580:SF2">
    <property type="entry name" value="CYTOKINE-LIKE NUCLEAR FACTOR N-PAC"/>
    <property type="match status" value="1"/>
</dbReference>
<name>A0A3P4B0Q6_9BURK</name>
<evidence type="ECO:0000259" key="5">
    <source>
        <dbReference type="Pfam" id="PF14833"/>
    </source>
</evidence>
<keyword evidence="2" id="KW-0520">NAD</keyword>
<keyword evidence="1 6" id="KW-0560">Oxidoreductase</keyword>
<dbReference type="PIRSF" id="PIRSF000103">
    <property type="entry name" value="HIBADH"/>
    <property type="match status" value="1"/>
</dbReference>
<evidence type="ECO:0000256" key="3">
    <source>
        <dbReference type="PIRSR" id="PIRSR000103-1"/>
    </source>
</evidence>
<dbReference type="EMBL" id="UWPJ01000012">
    <property type="protein sequence ID" value="VCU69238.1"/>
    <property type="molecule type" value="Genomic_DNA"/>
</dbReference>